<evidence type="ECO:0000313" key="4">
    <source>
        <dbReference type="EMBL" id="HIT58246.1"/>
    </source>
</evidence>
<dbReference type="GO" id="GO:0071281">
    <property type="term" value="P:cellular response to iron ion"/>
    <property type="evidence" value="ECO:0007669"/>
    <property type="project" value="TreeGrafter"/>
</dbReference>
<feature type="chain" id="PRO_5038437439" evidence="2">
    <location>
        <begin position="21"/>
        <end position="309"/>
    </location>
</feature>
<comment type="similarity">
    <text evidence="1">Belongs to the bacterial solute-binding protein 8 family.</text>
</comment>
<dbReference type="SUPFAM" id="SSF53807">
    <property type="entry name" value="Helical backbone' metal receptor"/>
    <property type="match status" value="1"/>
</dbReference>
<dbReference type="PANTHER" id="PTHR30535">
    <property type="entry name" value="VITAMIN B12-BINDING PROTEIN"/>
    <property type="match status" value="1"/>
</dbReference>
<dbReference type="PROSITE" id="PS50983">
    <property type="entry name" value="FE_B12_PBP"/>
    <property type="match status" value="1"/>
</dbReference>
<proteinExistence type="inferred from homology"/>
<reference evidence="4" key="2">
    <citation type="journal article" date="2021" name="PeerJ">
        <title>Extensive microbial diversity within the chicken gut microbiome revealed by metagenomics and culture.</title>
        <authorList>
            <person name="Gilroy R."/>
            <person name="Ravi A."/>
            <person name="Getino M."/>
            <person name="Pursley I."/>
            <person name="Horton D.L."/>
            <person name="Alikhan N.F."/>
            <person name="Baker D."/>
            <person name="Gharbi K."/>
            <person name="Hall N."/>
            <person name="Watson M."/>
            <person name="Adriaenssens E.M."/>
            <person name="Foster-Nyarko E."/>
            <person name="Jarju S."/>
            <person name="Secka A."/>
            <person name="Antonio M."/>
            <person name="Oren A."/>
            <person name="Chaudhuri R.R."/>
            <person name="La Ragione R."/>
            <person name="Hildebrand F."/>
            <person name="Pallen M.J."/>
        </authorList>
    </citation>
    <scope>NUCLEOTIDE SEQUENCE</scope>
    <source>
        <strain evidence="4">CHK33-4379</strain>
    </source>
</reference>
<feature type="domain" description="Fe/B12 periplasmic-binding" evidence="3">
    <location>
        <begin position="51"/>
        <end position="306"/>
    </location>
</feature>
<accession>A0A9D1GRS4</accession>
<sequence length="309" mass="33129">MIKIRITALFILLAFTLSMAACTPADDTPEPVTTTVQTEADEQDAVAQELRLISTAADITELLDGLLLSESIVAADSYSLGIGNVDPEVCTLDYTNPDVETIISLEPDVVFVSGSSTDGTVDPYSALSDAGVNVVYIPTAESISGIIDNIELIAENTGAEDKAEELTSSIDEAVADAKTRAESLGGEKVSVYFEISAAPWFYSFGSNTYLDEIISICGGENIYSEETGWISNTEESILAANPQVILTNVMYDGYDYNEIYSREGWEAIDAVVNHRVYSIDANASSRGSQNIVKAIQEISLAIIPDESAQ</sequence>
<feature type="signal peptide" evidence="2">
    <location>
        <begin position="1"/>
        <end position="20"/>
    </location>
</feature>
<dbReference type="PROSITE" id="PS51257">
    <property type="entry name" value="PROKAR_LIPOPROTEIN"/>
    <property type="match status" value="1"/>
</dbReference>
<dbReference type="AlphaFoldDB" id="A0A9D1GRS4"/>
<reference evidence="4" key="1">
    <citation type="submission" date="2020-10" db="EMBL/GenBank/DDBJ databases">
        <authorList>
            <person name="Gilroy R."/>
        </authorList>
    </citation>
    <scope>NUCLEOTIDE SEQUENCE</scope>
    <source>
        <strain evidence="4">CHK33-4379</strain>
    </source>
</reference>
<dbReference type="Proteomes" id="UP000824136">
    <property type="component" value="Unassembled WGS sequence"/>
</dbReference>
<dbReference type="InterPro" id="IPR050902">
    <property type="entry name" value="ABC_Transporter_SBP"/>
</dbReference>
<evidence type="ECO:0000313" key="5">
    <source>
        <dbReference type="Proteomes" id="UP000824136"/>
    </source>
</evidence>
<evidence type="ECO:0000256" key="2">
    <source>
        <dbReference type="SAM" id="SignalP"/>
    </source>
</evidence>
<dbReference type="InterPro" id="IPR002491">
    <property type="entry name" value="ABC_transptr_periplasmic_BD"/>
</dbReference>
<evidence type="ECO:0000259" key="3">
    <source>
        <dbReference type="PROSITE" id="PS50983"/>
    </source>
</evidence>
<evidence type="ECO:0000256" key="1">
    <source>
        <dbReference type="ARBA" id="ARBA00008814"/>
    </source>
</evidence>
<dbReference type="PANTHER" id="PTHR30535:SF34">
    <property type="entry name" value="MOLYBDATE-BINDING PROTEIN MOLA"/>
    <property type="match status" value="1"/>
</dbReference>
<keyword evidence="2" id="KW-0732">Signal</keyword>
<protein>
    <submittedName>
        <fullName evidence="4">ABC transporter substrate-binding protein</fullName>
    </submittedName>
</protein>
<dbReference type="Pfam" id="PF01497">
    <property type="entry name" value="Peripla_BP_2"/>
    <property type="match status" value="1"/>
</dbReference>
<gene>
    <name evidence="4" type="ORF">IAC39_00755</name>
</gene>
<name>A0A9D1GRS4_9FIRM</name>
<dbReference type="EMBL" id="DVLL01000004">
    <property type="protein sequence ID" value="HIT58246.1"/>
    <property type="molecule type" value="Genomic_DNA"/>
</dbReference>
<organism evidence="4 5">
    <name type="scientific">Candidatus Faeciplasma pullistercoris</name>
    <dbReference type="NCBI Taxonomy" id="2840800"/>
    <lineage>
        <taxon>Bacteria</taxon>
        <taxon>Bacillati</taxon>
        <taxon>Bacillota</taxon>
        <taxon>Clostridia</taxon>
        <taxon>Eubacteriales</taxon>
        <taxon>Oscillospiraceae</taxon>
        <taxon>Oscillospiraceae incertae sedis</taxon>
        <taxon>Candidatus Faeciplasma</taxon>
    </lineage>
</organism>
<comment type="caution">
    <text evidence="4">The sequence shown here is derived from an EMBL/GenBank/DDBJ whole genome shotgun (WGS) entry which is preliminary data.</text>
</comment>
<dbReference type="Gene3D" id="3.40.50.1980">
    <property type="entry name" value="Nitrogenase molybdenum iron protein domain"/>
    <property type="match status" value="2"/>
</dbReference>